<dbReference type="Pfam" id="PF02586">
    <property type="entry name" value="SRAP"/>
    <property type="match status" value="1"/>
</dbReference>
<keyword evidence="4" id="KW-0378">Hydrolase</keyword>
<dbReference type="InterPro" id="IPR003738">
    <property type="entry name" value="SRAP"/>
</dbReference>
<evidence type="ECO:0000313" key="8">
    <source>
        <dbReference type="EMBL" id="UEW68604.1"/>
    </source>
</evidence>
<dbReference type="GO" id="GO:0006508">
    <property type="term" value="P:proteolysis"/>
    <property type="evidence" value="ECO:0007669"/>
    <property type="project" value="UniProtKB-KW"/>
</dbReference>
<evidence type="ECO:0000256" key="5">
    <source>
        <dbReference type="ARBA" id="ARBA00023124"/>
    </source>
</evidence>
<dbReference type="KEGG" id="vg:77944349"/>
<dbReference type="PANTHER" id="PTHR13604">
    <property type="entry name" value="DC12-RELATED"/>
    <property type="match status" value="1"/>
</dbReference>
<evidence type="ECO:0000256" key="4">
    <source>
        <dbReference type="ARBA" id="ARBA00022801"/>
    </source>
</evidence>
<proteinExistence type="inferred from homology"/>
<dbReference type="GO" id="GO:0106300">
    <property type="term" value="P:protein-DNA covalent cross-linking repair"/>
    <property type="evidence" value="ECO:0007669"/>
    <property type="project" value="InterPro"/>
</dbReference>
<name>A0AAE8YF67_9CAUD</name>
<evidence type="ECO:0000256" key="6">
    <source>
        <dbReference type="ARBA" id="ARBA00023125"/>
    </source>
</evidence>
<evidence type="ECO:0000313" key="9">
    <source>
        <dbReference type="Proteomes" id="UP000828188"/>
    </source>
</evidence>
<evidence type="ECO:0000256" key="7">
    <source>
        <dbReference type="ARBA" id="ARBA00023239"/>
    </source>
</evidence>
<dbReference type="GO" id="GO:0008233">
    <property type="term" value="F:peptidase activity"/>
    <property type="evidence" value="ECO:0007669"/>
    <property type="project" value="UniProtKB-KW"/>
</dbReference>
<comment type="similarity">
    <text evidence="1">Belongs to the SOS response-associated peptidase family.</text>
</comment>
<evidence type="ECO:0000256" key="2">
    <source>
        <dbReference type="ARBA" id="ARBA00022670"/>
    </source>
</evidence>
<sequence length="214" mass="24643">MCTHYRAPNEPEELNQLRLPLLGPLYEREPWKQEIYPDYLAPIVRAAGDGADAVLANFGMIPKAHQPPGKRYMTVNARSETVGEKPAFRAAWRAGQRCLIPAAWIYEPNWETGKHVKYRIGLAGWRPFCIAGVWRAWKEPDGTESIAMAMLTVNADEHEVMKHMHRRGDEKRSVVILQPSDHDEWMHTRNIETARAMLQTWPAADMLMRQDIFN</sequence>
<dbReference type="GeneID" id="77944349"/>
<dbReference type="RefSeq" id="YP_010668206.1">
    <property type="nucleotide sequence ID" value="NC_070955.1"/>
</dbReference>
<keyword evidence="5" id="KW-0190">Covalent protein-DNA linkage</keyword>
<evidence type="ECO:0000256" key="3">
    <source>
        <dbReference type="ARBA" id="ARBA00022763"/>
    </source>
</evidence>
<protein>
    <recommendedName>
        <fullName evidence="10">Abasic site processing protein</fullName>
    </recommendedName>
</protein>
<dbReference type="Gene3D" id="3.90.1680.10">
    <property type="entry name" value="SOS response associated peptidase-like"/>
    <property type="match status" value="1"/>
</dbReference>
<reference evidence="8" key="1">
    <citation type="submission" date="2021-10" db="EMBL/GenBank/DDBJ databases">
        <authorList>
            <person name="Gelman D."/>
            <person name="Alkalay-Oren S."/>
            <person name="Coppenhagen-Glazer S."/>
            <person name="Hazan R."/>
        </authorList>
    </citation>
    <scope>NUCLEOTIDE SEQUENCE</scope>
</reference>
<organism evidence="8 9">
    <name type="scientific">Burkholderia phage BgManors32</name>
    <dbReference type="NCBI Taxonomy" id="2894335"/>
    <lineage>
        <taxon>Viruses</taxon>
        <taxon>Duplodnaviria</taxon>
        <taxon>Heunggongvirae</taxon>
        <taxon>Uroviricota</taxon>
        <taxon>Caudoviricetes</taxon>
        <taxon>Bigmanorsvirus</taxon>
        <taxon>Bigmanorsvirus bgmanors32</taxon>
    </lineage>
</organism>
<evidence type="ECO:0008006" key="10">
    <source>
        <dbReference type="Google" id="ProtNLM"/>
    </source>
</evidence>
<evidence type="ECO:0000256" key="1">
    <source>
        <dbReference type="ARBA" id="ARBA00008136"/>
    </source>
</evidence>
<dbReference type="GO" id="GO:0003697">
    <property type="term" value="F:single-stranded DNA binding"/>
    <property type="evidence" value="ECO:0007669"/>
    <property type="project" value="InterPro"/>
</dbReference>
<accession>A0AAE8YF67</accession>
<keyword evidence="9" id="KW-1185">Reference proteome</keyword>
<dbReference type="SUPFAM" id="SSF143081">
    <property type="entry name" value="BB1717-like"/>
    <property type="match status" value="1"/>
</dbReference>
<dbReference type="PANTHER" id="PTHR13604:SF0">
    <property type="entry name" value="ABASIC SITE PROCESSING PROTEIN HMCES"/>
    <property type="match status" value="1"/>
</dbReference>
<dbReference type="GO" id="GO:0016829">
    <property type="term" value="F:lyase activity"/>
    <property type="evidence" value="ECO:0007669"/>
    <property type="project" value="UniProtKB-KW"/>
</dbReference>
<dbReference type="InterPro" id="IPR036590">
    <property type="entry name" value="SRAP-like"/>
</dbReference>
<dbReference type="Proteomes" id="UP000828188">
    <property type="component" value="Segment"/>
</dbReference>
<keyword evidence="6" id="KW-0238">DNA-binding</keyword>
<keyword evidence="3" id="KW-0227">DNA damage</keyword>
<dbReference type="EMBL" id="OK665842">
    <property type="protein sequence ID" value="UEW68604.1"/>
    <property type="molecule type" value="Genomic_DNA"/>
</dbReference>
<keyword evidence="7" id="KW-0456">Lyase</keyword>
<keyword evidence="2" id="KW-0645">Protease</keyword>